<evidence type="ECO:0000313" key="4">
    <source>
        <dbReference type="Proteomes" id="UP001069090"/>
    </source>
</evidence>
<dbReference type="SUPFAM" id="SSF46565">
    <property type="entry name" value="Chaperone J-domain"/>
    <property type="match status" value="1"/>
</dbReference>
<dbReference type="InterPro" id="IPR036869">
    <property type="entry name" value="J_dom_sf"/>
</dbReference>
<dbReference type="FunFam" id="2.60.260.20:FF:000013">
    <property type="entry name" value="DnaJ subfamily B member 11"/>
    <property type="match status" value="1"/>
</dbReference>
<dbReference type="Gene3D" id="2.60.260.20">
    <property type="entry name" value="Urease metallochaperone UreE, N-terminal domain"/>
    <property type="match status" value="2"/>
</dbReference>
<organism evidence="3 4">
    <name type="scientific">Dasania phycosphaerae</name>
    <dbReference type="NCBI Taxonomy" id="2950436"/>
    <lineage>
        <taxon>Bacteria</taxon>
        <taxon>Pseudomonadati</taxon>
        <taxon>Pseudomonadota</taxon>
        <taxon>Gammaproteobacteria</taxon>
        <taxon>Cellvibrionales</taxon>
        <taxon>Spongiibacteraceae</taxon>
        <taxon>Dasania</taxon>
    </lineage>
</organism>
<gene>
    <name evidence="3" type="ORF">O0V09_00755</name>
</gene>
<feature type="domain" description="J" evidence="2">
    <location>
        <begin position="5"/>
        <end position="69"/>
    </location>
</feature>
<dbReference type="CDD" id="cd10747">
    <property type="entry name" value="DnaJ_C"/>
    <property type="match status" value="1"/>
</dbReference>
<dbReference type="InterPro" id="IPR001623">
    <property type="entry name" value="DnaJ_domain"/>
</dbReference>
<dbReference type="EMBL" id="JAPTGG010000001">
    <property type="protein sequence ID" value="MCZ0863706.1"/>
    <property type="molecule type" value="Genomic_DNA"/>
</dbReference>
<name>A0A9J6RH82_9GAMM</name>
<dbReference type="PROSITE" id="PS00636">
    <property type="entry name" value="DNAJ_1"/>
    <property type="match status" value="1"/>
</dbReference>
<proteinExistence type="predicted"/>
<dbReference type="RefSeq" id="WP_258329852.1">
    <property type="nucleotide sequence ID" value="NZ_JAPTGG010000001.1"/>
</dbReference>
<dbReference type="SMART" id="SM00271">
    <property type="entry name" value="DnaJ"/>
    <property type="match status" value="1"/>
</dbReference>
<dbReference type="AlphaFoldDB" id="A0A9J6RH82"/>
<evidence type="ECO:0000313" key="3">
    <source>
        <dbReference type="EMBL" id="MCZ0863706.1"/>
    </source>
</evidence>
<dbReference type="Gene3D" id="1.20.5.460">
    <property type="entry name" value="Single helix bin"/>
    <property type="match status" value="1"/>
</dbReference>
<dbReference type="Pfam" id="PF01556">
    <property type="entry name" value="DnaJ_C"/>
    <property type="match status" value="1"/>
</dbReference>
<dbReference type="Proteomes" id="UP001069090">
    <property type="component" value="Unassembled WGS sequence"/>
</dbReference>
<dbReference type="PROSITE" id="PS50076">
    <property type="entry name" value="DNAJ_2"/>
    <property type="match status" value="1"/>
</dbReference>
<dbReference type="GO" id="GO:0005737">
    <property type="term" value="C:cytoplasm"/>
    <property type="evidence" value="ECO:0007669"/>
    <property type="project" value="TreeGrafter"/>
</dbReference>
<keyword evidence="4" id="KW-1185">Reference proteome</keyword>
<dbReference type="PANTHER" id="PTHR43096">
    <property type="entry name" value="DNAJ HOMOLOG 1, MITOCHONDRIAL-RELATED"/>
    <property type="match status" value="1"/>
</dbReference>
<dbReference type="PRINTS" id="PR00625">
    <property type="entry name" value="JDOMAIN"/>
</dbReference>
<dbReference type="InterPro" id="IPR018253">
    <property type="entry name" value="DnaJ_domain_CS"/>
</dbReference>
<dbReference type="InterPro" id="IPR002939">
    <property type="entry name" value="DnaJ_C"/>
</dbReference>
<dbReference type="GO" id="GO:0051082">
    <property type="term" value="F:unfolded protein binding"/>
    <property type="evidence" value="ECO:0007669"/>
    <property type="project" value="InterPro"/>
</dbReference>
<evidence type="ECO:0000259" key="2">
    <source>
        <dbReference type="PROSITE" id="PS50076"/>
    </source>
</evidence>
<evidence type="ECO:0000256" key="1">
    <source>
        <dbReference type="ARBA" id="ARBA00023186"/>
    </source>
</evidence>
<comment type="caution">
    <text evidence="3">The sequence shown here is derived from an EMBL/GenBank/DDBJ whole genome shotgun (WGS) entry which is preliminary data.</text>
</comment>
<dbReference type="InterPro" id="IPR008971">
    <property type="entry name" value="HSP40/DnaJ_pept-bd"/>
</dbReference>
<accession>A0A9J6RH82</accession>
<dbReference type="GO" id="GO:0042026">
    <property type="term" value="P:protein refolding"/>
    <property type="evidence" value="ECO:0007669"/>
    <property type="project" value="TreeGrafter"/>
</dbReference>
<protein>
    <submittedName>
        <fullName evidence="3">DnaJ domain-containing protein</fullName>
    </submittedName>
</protein>
<dbReference type="PANTHER" id="PTHR43096:SF52">
    <property type="entry name" value="DNAJ HOMOLOG 1, MITOCHONDRIAL-RELATED"/>
    <property type="match status" value="1"/>
</dbReference>
<dbReference type="SUPFAM" id="SSF49493">
    <property type="entry name" value="HSP40/DnaJ peptide-binding domain"/>
    <property type="match status" value="2"/>
</dbReference>
<dbReference type="CDD" id="cd06257">
    <property type="entry name" value="DnaJ"/>
    <property type="match status" value="1"/>
</dbReference>
<sequence>MEFKDYYKILGVKDDADEKTIKTAYRKLARQYHPDMNPDKGAEEKFKEVAEAYEVLKDDQRRAEFDELKKYGGRPGGGFEPPPGWQGSQRNYSQGGAHFDGDFSDFFNSMFGGSQGFQQGRQQAFRGQDVEIEMPIFLEDTLQKTVKTVAYHLQGEANKKHLKVTIPQGVSDGERIRVKGQGGAGHGQGGAAGDLYLHIRLVPHPWFDVQGHNLIITLPLAPWEAALGTKVKVPTLQGSVNVTISPNTPAGKKLRIKGKGLKDRKGVAGDLYAVVKIVMPSSSNEKTKALWQQLDAAANFDPRAEWSK</sequence>
<keyword evidence="1" id="KW-0143">Chaperone</keyword>
<dbReference type="Gene3D" id="1.10.287.110">
    <property type="entry name" value="DnaJ domain"/>
    <property type="match status" value="1"/>
</dbReference>
<reference evidence="3 4" key="1">
    <citation type="submission" date="2022-12" db="EMBL/GenBank/DDBJ databases">
        <title>Dasania phycosphaerae sp. nov., isolated from particulate material of the south coast of Korea.</title>
        <authorList>
            <person name="Jiang Y."/>
        </authorList>
    </citation>
    <scope>NUCLEOTIDE SEQUENCE [LARGE SCALE GENOMIC DNA]</scope>
    <source>
        <strain evidence="3 4">GY-19</strain>
    </source>
</reference>
<dbReference type="Pfam" id="PF00226">
    <property type="entry name" value="DnaJ"/>
    <property type="match status" value="1"/>
</dbReference>